<feature type="transmembrane region" description="Helical" evidence="2">
    <location>
        <begin position="531"/>
        <end position="554"/>
    </location>
</feature>
<accession>A0A1I0ABR2</accession>
<comment type="similarity">
    <text evidence="1">Belongs to the protein kinase superfamily. ADCK protein kinase family.</text>
</comment>
<dbReference type="AlphaFoldDB" id="A0A1I0ABR2"/>
<proteinExistence type="inferred from homology"/>
<evidence type="ECO:0000259" key="3">
    <source>
        <dbReference type="Pfam" id="PF03109"/>
    </source>
</evidence>
<sequence length="562" mass="64301">MLIFEKRVRHLQRYREIATAFSRNGFGFLVRELGMDTILSLPKRLFIHDKEKEVHIKTRGERVRLFLEELGPTFIKLGQIASTRPDLIPEDIIQEMEKLQDEVPPFPYQQVKSIIERELGDEIESIFTKFEETPLAAASIGQVHYAVLKTGEKVAVKVQRPDIEDMIKTDLEILLQLAVLAELRLEWAAQYQVREMVEEFSKAILDELDYAKEGHNADKIAKQFQETPMIQIPEVYWNFTTKKVLTMEFVEGTKLNDLDALKEKGYDTKLLGERITNAVFHQILIEGFFHGDPHPGNISILPGEVIVFMDFGLAGRITKGMKDNFASLVISMMRQNTDGVIRAITNMGLVPDDVDMLMLRADVDELREKYYDVSLSQISLGEAVNDLFEVANRHHIKLPSDLTLLGKTLLTLEGMVEKLDPEISIIQIAEPFGKQLLKERYHPKTLAENLFNQWNEFREIFIDIPKNVRELTSMIKKGKVPLELSMPNLELFLNKLDRISNRLSFSIVLLAFSIIMVGLIIGSALGGESSLVWNFPAVEIGFVVATLMFLWLLYSIFRSGRF</sequence>
<keyword evidence="5" id="KW-1185">Reference proteome</keyword>
<name>A0A1I0ABR2_9BACI</name>
<dbReference type="PANTHER" id="PTHR10566">
    <property type="entry name" value="CHAPERONE-ACTIVITY OF BC1 COMPLEX CABC1 -RELATED"/>
    <property type="match status" value="1"/>
</dbReference>
<protein>
    <submittedName>
        <fullName evidence="4">Ubiquinone biosynthesis protein</fullName>
    </submittedName>
</protein>
<dbReference type="InterPro" id="IPR050154">
    <property type="entry name" value="UbiB_kinase"/>
</dbReference>
<feature type="transmembrane region" description="Helical" evidence="2">
    <location>
        <begin position="503"/>
        <end position="525"/>
    </location>
</feature>
<evidence type="ECO:0000256" key="1">
    <source>
        <dbReference type="ARBA" id="ARBA00009670"/>
    </source>
</evidence>
<feature type="domain" description="ABC1 atypical kinase-like" evidence="3">
    <location>
        <begin position="98"/>
        <end position="342"/>
    </location>
</feature>
<dbReference type="SUPFAM" id="SSF56112">
    <property type="entry name" value="Protein kinase-like (PK-like)"/>
    <property type="match status" value="1"/>
</dbReference>
<dbReference type="PANTHER" id="PTHR10566:SF113">
    <property type="entry name" value="PROTEIN ACTIVITY OF BC1 COMPLEX KINASE 7, CHLOROPLASTIC"/>
    <property type="match status" value="1"/>
</dbReference>
<keyword evidence="2" id="KW-0472">Membrane</keyword>
<dbReference type="Pfam" id="PF03109">
    <property type="entry name" value="ABC1"/>
    <property type="match status" value="1"/>
</dbReference>
<reference evidence="5" key="1">
    <citation type="submission" date="2016-10" db="EMBL/GenBank/DDBJ databases">
        <authorList>
            <person name="Varghese N."/>
            <person name="Submissions S."/>
        </authorList>
    </citation>
    <scope>NUCLEOTIDE SEQUENCE [LARGE SCALE GENOMIC DNA]</scope>
    <source>
        <strain evidence="5">CGMCC 1.3566</strain>
    </source>
</reference>
<dbReference type="CDD" id="cd05121">
    <property type="entry name" value="ABC1_ADCK3-like"/>
    <property type="match status" value="1"/>
</dbReference>
<evidence type="ECO:0000256" key="2">
    <source>
        <dbReference type="SAM" id="Phobius"/>
    </source>
</evidence>
<dbReference type="STRING" id="237682.SAMN05421676_102105"/>
<dbReference type="EMBL" id="FOHJ01000002">
    <property type="protein sequence ID" value="SES91666.1"/>
    <property type="molecule type" value="Genomic_DNA"/>
</dbReference>
<organism evidence="4 5">
    <name type="scientific">Salinibacillus kushneri</name>
    <dbReference type="NCBI Taxonomy" id="237682"/>
    <lineage>
        <taxon>Bacteria</taxon>
        <taxon>Bacillati</taxon>
        <taxon>Bacillota</taxon>
        <taxon>Bacilli</taxon>
        <taxon>Bacillales</taxon>
        <taxon>Bacillaceae</taxon>
        <taxon>Salinibacillus</taxon>
    </lineage>
</organism>
<dbReference type="InterPro" id="IPR011009">
    <property type="entry name" value="Kinase-like_dom_sf"/>
</dbReference>
<dbReference type="Proteomes" id="UP000199095">
    <property type="component" value="Unassembled WGS sequence"/>
</dbReference>
<gene>
    <name evidence="4" type="ORF">SAMN05421676_102105</name>
</gene>
<keyword evidence="2" id="KW-1133">Transmembrane helix</keyword>
<dbReference type="InterPro" id="IPR004147">
    <property type="entry name" value="ABC1_dom"/>
</dbReference>
<evidence type="ECO:0000313" key="4">
    <source>
        <dbReference type="EMBL" id="SES91666.1"/>
    </source>
</evidence>
<keyword evidence="4" id="KW-0830">Ubiquinone</keyword>
<keyword evidence="2" id="KW-0812">Transmembrane</keyword>
<evidence type="ECO:0000313" key="5">
    <source>
        <dbReference type="Proteomes" id="UP000199095"/>
    </source>
</evidence>